<dbReference type="AlphaFoldDB" id="A0A511ZFQ6"/>
<reference evidence="2 3" key="1">
    <citation type="submission" date="2019-07" db="EMBL/GenBank/DDBJ databases">
        <title>Whole genome shotgun sequence of Oceanobacillus sojae NBRC 105379.</title>
        <authorList>
            <person name="Hosoyama A."/>
            <person name="Uohara A."/>
            <person name="Ohji S."/>
            <person name="Ichikawa N."/>
        </authorList>
    </citation>
    <scope>NUCLEOTIDE SEQUENCE [LARGE SCALE GENOMIC DNA]</scope>
    <source>
        <strain evidence="2 3">NBRC 105379</strain>
    </source>
</reference>
<proteinExistence type="predicted"/>
<evidence type="ECO:0008006" key="4">
    <source>
        <dbReference type="Google" id="ProtNLM"/>
    </source>
</evidence>
<dbReference type="EMBL" id="BJYM01000003">
    <property type="protein sequence ID" value="GEN86282.1"/>
    <property type="molecule type" value="Genomic_DNA"/>
</dbReference>
<accession>A0A511ZFQ6</accession>
<sequence>MKKTAFRISGLLFLLIATLGLAACGSEETVTLKGDQMGMSMEVTLDAKDDEVTHQTVKTDIPYTTMMLESKEEAEKMDEEIRAELEPFEDIEGIEIKIEYGEDQLTQTISVDLTTVDMEELNSVPGASLPAIEDDEYISLEETVKELEDAGLEVVEE</sequence>
<dbReference type="Proteomes" id="UP000321558">
    <property type="component" value="Unassembled WGS sequence"/>
</dbReference>
<protein>
    <recommendedName>
        <fullName evidence="4">Lipoprotein YehR</fullName>
    </recommendedName>
</protein>
<keyword evidence="1" id="KW-0732">Signal</keyword>
<dbReference type="PIRSF" id="PIRSF006187">
    <property type="entry name" value="DUF1307"/>
    <property type="match status" value="1"/>
</dbReference>
<dbReference type="PROSITE" id="PS51257">
    <property type="entry name" value="PROKAR_LIPOPROTEIN"/>
    <property type="match status" value="1"/>
</dbReference>
<dbReference type="InterPro" id="IPR036699">
    <property type="entry name" value="YehR-like_sf"/>
</dbReference>
<organism evidence="2 3">
    <name type="scientific">Oceanobacillus sojae</name>
    <dbReference type="NCBI Taxonomy" id="582851"/>
    <lineage>
        <taxon>Bacteria</taxon>
        <taxon>Bacillati</taxon>
        <taxon>Bacillota</taxon>
        <taxon>Bacilli</taxon>
        <taxon>Bacillales</taxon>
        <taxon>Bacillaceae</taxon>
        <taxon>Oceanobacillus</taxon>
    </lineage>
</organism>
<comment type="caution">
    <text evidence="2">The sequence shown here is derived from an EMBL/GenBank/DDBJ whole genome shotgun (WGS) entry which is preliminary data.</text>
</comment>
<dbReference type="RefSeq" id="WP_147209290.1">
    <property type="nucleotide sequence ID" value="NZ_BJYM01000003.1"/>
</dbReference>
<dbReference type="InterPro" id="IPR009736">
    <property type="entry name" value="DUF1307"/>
</dbReference>
<dbReference type="OrthoDB" id="2720170at2"/>
<evidence type="ECO:0000313" key="3">
    <source>
        <dbReference type="Proteomes" id="UP000321558"/>
    </source>
</evidence>
<dbReference type="SUPFAM" id="SSF160704">
    <property type="entry name" value="YehR-like"/>
    <property type="match status" value="1"/>
</dbReference>
<feature type="signal peptide" evidence="1">
    <location>
        <begin position="1"/>
        <end position="22"/>
    </location>
</feature>
<dbReference type="Gene3D" id="3.30.1830.10">
    <property type="entry name" value="YehR-like"/>
    <property type="match status" value="1"/>
</dbReference>
<evidence type="ECO:0000256" key="1">
    <source>
        <dbReference type="SAM" id="SignalP"/>
    </source>
</evidence>
<name>A0A511ZFQ6_9BACI</name>
<dbReference type="STRING" id="582851.GCA_900162665_04178"/>
<gene>
    <name evidence="2" type="ORF">OSO01_10210</name>
</gene>
<evidence type="ECO:0000313" key="2">
    <source>
        <dbReference type="EMBL" id="GEN86282.1"/>
    </source>
</evidence>
<keyword evidence="3" id="KW-1185">Reference proteome</keyword>
<feature type="chain" id="PRO_5021912633" description="Lipoprotein YehR" evidence="1">
    <location>
        <begin position="23"/>
        <end position="157"/>
    </location>
</feature>
<dbReference type="Pfam" id="PF06998">
    <property type="entry name" value="DUF1307"/>
    <property type="match status" value="1"/>
</dbReference>